<keyword evidence="3" id="KW-1185">Reference proteome</keyword>
<dbReference type="CDD" id="cd05403">
    <property type="entry name" value="NT_KNTase_like"/>
    <property type="match status" value="1"/>
</dbReference>
<accession>M9SCU0</accession>
<sequence>MFTGKKKEIGMTLDELRGIVAPIASRYNVRRVYLFGSRARGDYTRDSDFDFFLVLDYDKVTLTELGSFMTELEEALGNRVDFAYDSATEAFKTRISEDMRLIYG</sequence>
<dbReference type="GeneID" id="41321621"/>
<dbReference type="eggNOG" id="arCOG01206">
    <property type="taxonomic scope" value="Archaea"/>
</dbReference>
<dbReference type="HOGENOM" id="CLU_130257_7_1_2"/>
<dbReference type="InterPro" id="IPR043519">
    <property type="entry name" value="NT_sf"/>
</dbReference>
<dbReference type="SUPFAM" id="SSF81301">
    <property type="entry name" value="Nucleotidyltransferase"/>
    <property type="match status" value="1"/>
</dbReference>
<reference evidence="2 3" key="1">
    <citation type="journal article" date="2012" name="J. Bacteriol.">
        <title>Genome sequence of 'Candidatus Methanomethylophilus alvus' Mx1201, a methanogenic archaeon from the human gut belonging to a seventh order of methanogens.</title>
        <authorList>
            <person name="Borrel G."/>
            <person name="Harris H.M."/>
            <person name="Tottey W."/>
            <person name="Mihajlovski A."/>
            <person name="Parisot N."/>
            <person name="Peyretaillade E."/>
            <person name="Peyret P."/>
            <person name="Gribaldo S."/>
            <person name="O'Toole P.W."/>
            <person name="Brugere J.F."/>
        </authorList>
    </citation>
    <scope>NUCLEOTIDE SEQUENCE [LARGE SCALE GENOMIC DNA]</scope>
    <source>
        <strain evidence="2 3">Mx1201</strain>
    </source>
</reference>
<name>M9SCU0_METAX</name>
<dbReference type="EMBL" id="CP004049">
    <property type="protein sequence ID" value="AGI85574.1"/>
    <property type="molecule type" value="Genomic_DNA"/>
</dbReference>
<dbReference type="InParanoid" id="M9SCU0"/>
<dbReference type="PANTHER" id="PTHR43852">
    <property type="entry name" value="NUCLEOTIDYLTRANSFERASE"/>
    <property type="match status" value="1"/>
</dbReference>
<gene>
    <name evidence="2" type="ORF">MMALV_08360</name>
</gene>
<evidence type="ECO:0000313" key="3">
    <source>
        <dbReference type="Proteomes" id="UP000012672"/>
    </source>
</evidence>
<dbReference type="STRING" id="1236689.MMALV_08360"/>
<dbReference type="InterPro" id="IPR052930">
    <property type="entry name" value="TA_antitoxin_MntA"/>
</dbReference>
<dbReference type="Pfam" id="PF18765">
    <property type="entry name" value="Polbeta"/>
    <property type="match status" value="1"/>
</dbReference>
<dbReference type="OrthoDB" id="9287at2157"/>
<dbReference type="InterPro" id="IPR041633">
    <property type="entry name" value="Polbeta"/>
</dbReference>
<evidence type="ECO:0000259" key="1">
    <source>
        <dbReference type="Pfam" id="PF18765"/>
    </source>
</evidence>
<organism evidence="2 3">
    <name type="scientific">Methanomethylophilus alvi (strain Mx1201)</name>
    <dbReference type="NCBI Taxonomy" id="1236689"/>
    <lineage>
        <taxon>Archaea</taxon>
        <taxon>Methanobacteriati</taxon>
        <taxon>Thermoplasmatota</taxon>
        <taxon>Thermoplasmata</taxon>
        <taxon>Methanomassiliicoccales</taxon>
        <taxon>Methanomethylophilaceae</taxon>
        <taxon>Methanomethylophilus</taxon>
    </lineage>
</organism>
<evidence type="ECO:0000313" key="2">
    <source>
        <dbReference type="EMBL" id="AGI85574.1"/>
    </source>
</evidence>
<dbReference type="Gene3D" id="3.30.460.10">
    <property type="entry name" value="Beta Polymerase, domain 2"/>
    <property type="match status" value="1"/>
</dbReference>
<dbReference type="PANTHER" id="PTHR43852:SF3">
    <property type="entry name" value="NUCLEOTIDYLTRANSFERASE"/>
    <property type="match status" value="1"/>
</dbReference>
<feature type="domain" description="Polymerase beta nucleotidyltransferase" evidence="1">
    <location>
        <begin position="22"/>
        <end position="103"/>
    </location>
</feature>
<dbReference type="Proteomes" id="UP000012672">
    <property type="component" value="Chromosome"/>
</dbReference>
<dbReference type="AlphaFoldDB" id="M9SCU0"/>
<dbReference type="KEGG" id="max:MMALV_08360"/>
<protein>
    <recommendedName>
        <fullName evidence="1">Polymerase beta nucleotidyltransferase domain-containing protein</fullName>
    </recommendedName>
</protein>
<dbReference type="RefSeq" id="WP_015504721.1">
    <property type="nucleotide sequence ID" value="NC_020913.1"/>
</dbReference>
<proteinExistence type="predicted"/>